<dbReference type="PANTHER" id="PTHR47396">
    <property type="entry name" value="TYPE I RESTRICTION ENZYME ECOKI R PROTEIN"/>
    <property type="match status" value="1"/>
</dbReference>
<keyword evidence="3" id="KW-0547">Nucleotide-binding</keyword>
<keyword evidence="1" id="KW-1133">Transmembrane helix</keyword>
<proteinExistence type="predicted"/>
<accession>A0ABV3SVJ5</accession>
<comment type="caution">
    <text evidence="3">The sequence shown here is derived from an EMBL/GenBank/DDBJ whole genome shotgun (WGS) entry which is preliminary data.</text>
</comment>
<dbReference type="Proteomes" id="UP001556631">
    <property type="component" value="Unassembled WGS sequence"/>
</dbReference>
<name>A0ABV3SVJ5_9ACTN</name>
<dbReference type="PANTHER" id="PTHR47396:SF1">
    <property type="entry name" value="ATP-DEPENDENT HELICASE IRC3-RELATED"/>
    <property type="match status" value="1"/>
</dbReference>
<protein>
    <submittedName>
        <fullName evidence="3">DEAD/DEAH box helicase</fullName>
        <ecNumber evidence="3">3.6.4.-</ecNumber>
    </submittedName>
</protein>
<feature type="domain" description="Helicase ATP-binding" evidence="2">
    <location>
        <begin position="31"/>
        <end position="199"/>
    </location>
</feature>
<keyword evidence="4" id="KW-1185">Reference proteome</keyword>
<evidence type="ECO:0000313" key="4">
    <source>
        <dbReference type="Proteomes" id="UP001556631"/>
    </source>
</evidence>
<dbReference type="Gene3D" id="3.40.50.300">
    <property type="entry name" value="P-loop containing nucleotide triphosphate hydrolases"/>
    <property type="match status" value="2"/>
</dbReference>
<keyword evidence="3" id="KW-0347">Helicase</keyword>
<evidence type="ECO:0000313" key="3">
    <source>
        <dbReference type="EMBL" id="MEX0426953.1"/>
    </source>
</evidence>
<dbReference type="EMBL" id="JBFPJR010000006">
    <property type="protein sequence ID" value="MEX0426953.1"/>
    <property type="molecule type" value="Genomic_DNA"/>
</dbReference>
<dbReference type="PROSITE" id="PS51192">
    <property type="entry name" value="HELICASE_ATP_BIND_1"/>
    <property type="match status" value="1"/>
</dbReference>
<dbReference type="SMART" id="SM00487">
    <property type="entry name" value="DEXDc"/>
    <property type="match status" value="1"/>
</dbReference>
<dbReference type="EC" id="3.6.4.-" evidence="3"/>
<keyword evidence="1" id="KW-0812">Transmembrane</keyword>
<keyword evidence="3" id="KW-0067">ATP-binding</keyword>
<evidence type="ECO:0000259" key="2">
    <source>
        <dbReference type="PROSITE" id="PS51192"/>
    </source>
</evidence>
<keyword evidence="1" id="KW-0472">Membrane</keyword>
<dbReference type="InterPro" id="IPR027417">
    <property type="entry name" value="P-loop_NTPase"/>
</dbReference>
<dbReference type="InterPro" id="IPR006935">
    <property type="entry name" value="Helicase/UvrB_N"/>
</dbReference>
<gene>
    <name evidence="3" type="ORF">AB3X52_04910</name>
</gene>
<organism evidence="3 4">
    <name type="scientific">Nocardioides eburneus</name>
    <dbReference type="NCBI Taxonomy" id="3231482"/>
    <lineage>
        <taxon>Bacteria</taxon>
        <taxon>Bacillati</taxon>
        <taxon>Actinomycetota</taxon>
        <taxon>Actinomycetes</taxon>
        <taxon>Propionibacteriales</taxon>
        <taxon>Nocardioidaceae</taxon>
        <taxon>Nocardioides</taxon>
    </lineage>
</organism>
<dbReference type="GO" id="GO:0004386">
    <property type="term" value="F:helicase activity"/>
    <property type="evidence" value="ECO:0007669"/>
    <property type="project" value="UniProtKB-KW"/>
</dbReference>
<dbReference type="RefSeq" id="WP_367991871.1">
    <property type="nucleotide sequence ID" value="NZ_JBFPJR010000006.1"/>
</dbReference>
<sequence length="925" mass="97840">MTGEPRLRRHQRLALDALDGAWAQGRDRAWVALPPGAGKTLVGLETVRRLGDRVRRTVVLSPNTAIAAQWVAQARRLGLDAGSGRDLSAAVTSLTYQSVAVFEPDAEVDEDGREDGRNHDGSLLGRLHDNGRALIAGLQAAGPVLLVLDECHHLLEVWGKLLAELLDTLPEALVLGLTATPPAALTTDQARLVDDLFAGIVFETSIPAVVREGDLVPFAELVWLTTPTAAEADWLAAGAERFQGLVTQLTDPAFGSVPFLTWLDRRFVERAGDAPSWAVLARTEPALTDAALRLHHVGLLALPPGARPTEAHRRAPSAEDWVVLIDDWVDGVLRRSGTDDAALEAVRRALPAVGYTLTRAGVRRGRTPVDRVLARSAAKTTAAVEIARHERLALGERMRLLVLCDHERASATLPADLTGVLTPQAGSAIALLDALLVENPDAVLVTGSTVAGSRPTLAALVDHIAAGAPELAARLEIREEDGHPVLAGAWTSRTWVWHVTRFFETGGCRILVGTRGLLGEGWDARSVSGIVDLTAVTTTTAVVQTRGRALRTDPERPDKVAVNWSVVCVAPDHPRGDNDWQRLVRKHTGFFGADEDGTIVDGVGHLHPGFSPYAPPAAADFDAVNAAMVVRAERRDEVRRRWRVGEAYDDVASRTVRIRPRATAGAPLVNASATPATPVAEPARVVVGESGLDVRHGPGPMSPLPGVVAAILLVLAVTVAWSSLAVAGALVAAAIVAGSVATARTLTRGRTLLDEASQPPPVARVAAAVADGLHAAGLVSADSSRLAVEIAADGEYRVRLRGVPEAESLVFATALEEAVAPLLAPRYVLRRRVLTPPTGRLADVRRALAAGRGGRVVAGGEVWHAVPGVLGANAGRAHAYARAWDHWIGGDEPLFTGSPEGAGILAAQAGSDPFDVTTVIRRQWS</sequence>
<keyword evidence="3" id="KW-0378">Hydrolase</keyword>
<dbReference type="GO" id="GO:0016787">
    <property type="term" value="F:hydrolase activity"/>
    <property type="evidence" value="ECO:0007669"/>
    <property type="project" value="UniProtKB-KW"/>
</dbReference>
<feature type="transmembrane region" description="Helical" evidence="1">
    <location>
        <begin position="707"/>
        <end position="740"/>
    </location>
</feature>
<dbReference type="Pfam" id="PF04851">
    <property type="entry name" value="ResIII"/>
    <property type="match status" value="1"/>
</dbReference>
<dbReference type="InterPro" id="IPR014001">
    <property type="entry name" value="Helicase_ATP-bd"/>
</dbReference>
<reference evidence="3 4" key="1">
    <citation type="submission" date="2024-07" db="EMBL/GenBank/DDBJ databases">
        <authorList>
            <person name="Lee S."/>
            <person name="Kang M."/>
        </authorList>
    </citation>
    <scope>NUCLEOTIDE SEQUENCE [LARGE SCALE GENOMIC DNA]</scope>
    <source>
        <strain evidence="3 4">DS6</strain>
    </source>
</reference>
<dbReference type="InterPro" id="IPR050742">
    <property type="entry name" value="Helicase_Restrict-Modif_Enz"/>
</dbReference>
<dbReference type="SUPFAM" id="SSF52540">
    <property type="entry name" value="P-loop containing nucleoside triphosphate hydrolases"/>
    <property type="match status" value="1"/>
</dbReference>
<evidence type="ECO:0000256" key="1">
    <source>
        <dbReference type="SAM" id="Phobius"/>
    </source>
</evidence>